<reference evidence="2" key="1">
    <citation type="submission" date="2016-06" db="EMBL/GenBank/DDBJ databases">
        <title>Parallel loss of symbiosis genes in relatives of nitrogen-fixing non-legume Parasponia.</title>
        <authorList>
            <person name="Van Velzen R."/>
            <person name="Holmer R."/>
            <person name="Bu F."/>
            <person name="Rutten L."/>
            <person name="Van Zeijl A."/>
            <person name="Liu W."/>
            <person name="Santuari L."/>
            <person name="Cao Q."/>
            <person name="Sharma T."/>
            <person name="Shen D."/>
            <person name="Roswanjaya Y."/>
            <person name="Wardhani T."/>
            <person name="Kalhor M.S."/>
            <person name="Jansen J."/>
            <person name="Van den Hoogen J."/>
            <person name="Gungor B."/>
            <person name="Hartog M."/>
            <person name="Hontelez J."/>
            <person name="Verver J."/>
            <person name="Yang W.-C."/>
            <person name="Schijlen E."/>
            <person name="Repin R."/>
            <person name="Schilthuizen M."/>
            <person name="Schranz E."/>
            <person name="Heidstra R."/>
            <person name="Miyata K."/>
            <person name="Fedorova E."/>
            <person name="Kohlen W."/>
            <person name="Bisseling T."/>
            <person name="Smit S."/>
            <person name="Geurts R."/>
        </authorList>
    </citation>
    <scope>NUCLEOTIDE SEQUENCE [LARGE SCALE GENOMIC DNA]</scope>
    <source>
        <strain evidence="2">cv. WU1-14</strain>
    </source>
</reference>
<dbReference type="Proteomes" id="UP000237105">
    <property type="component" value="Unassembled WGS sequence"/>
</dbReference>
<evidence type="ECO:0000313" key="2">
    <source>
        <dbReference type="Proteomes" id="UP000237105"/>
    </source>
</evidence>
<organism evidence="1 2">
    <name type="scientific">Parasponia andersonii</name>
    <name type="common">Sponia andersonii</name>
    <dbReference type="NCBI Taxonomy" id="3476"/>
    <lineage>
        <taxon>Eukaryota</taxon>
        <taxon>Viridiplantae</taxon>
        <taxon>Streptophyta</taxon>
        <taxon>Embryophyta</taxon>
        <taxon>Tracheophyta</taxon>
        <taxon>Spermatophyta</taxon>
        <taxon>Magnoliopsida</taxon>
        <taxon>eudicotyledons</taxon>
        <taxon>Gunneridae</taxon>
        <taxon>Pentapetalae</taxon>
        <taxon>rosids</taxon>
        <taxon>fabids</taxon>
        <taxon>Rosales</taxon>
        <taxon>Cannabaceae</taxon>
        <taxon>Parasponia</taxon>
    </lineage>
</organism>
<sequence>MGLETSLEKFPQFDRVIIICRWQKFCKNPGWSISPVVRDFYANVYEHERNQMNMRGKVITFDSHAINHFYELLDIEDDAYQ</sequence>
<name>A0A2P5CSJ6_PARAD</name>
<accession>A0A2P5CSJ6</accession>
<evidence type="ECO:0000313" key="1">
    <source>
        <dbReference type="EMBL" id="PON64024.1"/>
    </source>
</evidence>
<protein>
    <submittedName>
        <fullName evidence="1">Uncharacterized protein</fullName>
    </submittedName>
</protein>
<keyword evidence="2" id="KW-1185">Reference proteome</keyword>
<proteinExistence type="predicted"/>
<comment type="caution">
    <text evidence="1">The sequence shown here is derived from an EMBL/GenBank/DDBJ whole genome shotgun (WGS) entry which is preliminary data.</text>
</comment>
<dbReference type="OrthoDB" id="1714944at2759"/>
<dbReference type="EMBL" id="JXTB01000099">
    <property type="protein sequence ID" value="PON64024.1"/>
    <property type="molecule type" value="Genomic_DNA"/>
</dbReference>
<dbReference type="AlphaFoldDB" id="A0A2P5CSJ6"/>
<gene>
    <name evidence="1" type="ORF">PanWU01x14_127910</name>
</gene>